<dbReference type="EMBL" id="CP029189">
    <property type="protein sequence ID" value="QES56096.1"/>
    <property type="molecule type" value="Genomic_DNA"/>
</dbReference>
<dbReference type="SMART" id="SM00860">
    <property type="entry name" value="SMI1_KNR4"/>
    <property type="match status" value="1"/>
</dbReference>
<dbReference type="Proteomes" id="UP000324101">
    <property type="component" value="Chromosome"/>
</dbReference>
<accession>A0A5P2DM30</accession>
<reference evidence="2 3" key="1">
    <citation type="submission" date="2018-05" db="EMBL/GenBank/DDBJ databases">
        <title>Streptomyces venezuelae.</title>
        <authorList>
            <person name="Kim W."/>
            <person name="Lee N."/>
            <person name="Cho B.-K."/>
        </authorList>
    </citation>
    <scope>NUCLEOTIDE SEQUENCE [LARGE SCALE GENOMIC DNA]</scope>
    <source>
        <strain evidence="2 3">ATCC 21018</strain>
    </source>
</reference>
<organism evidence="2 3">
    <name type="scientific">Streptomyces venezuelae</name>
    <dbReference type="NCBI Taxonomy" id="54571"/>
    <lineage>
        <taxon>Bacteria</taxon>
        <taxon>Bacillati</taxon>
        <taxon>Actinomycetota</taxon>
        <taxon>Actinomycetes</taxon>
        <taxon>Kitasatosporales</taxon>
        <taxon>Streptomycetaceae</taxon>
        <taxon>Streptomyces</taxon>
    </lineage>
</organism>
<proteinExistence type="predicted"/>
<feature type="domain" description="Knr4/Smi1-like" evidence="1">
    <location>
        <begin position="32"/>
        <end position="149"/>
    </location>
</feature>
<evidence type="ECO:0000259" key="1">
    <source>
        <dbReference type="SMART" id="SM00860"/>
    </source>
</evidence>
<dbReference type="SUPFAM" id="SSF160631">
    <property type="entry name" value="SMI1/KNR4-like"/>
    <property type="match status" value="1"/>
</dbReference>
<dbReference type="RefSeq" id="WP_150258749.1">
    <property type="nucleotide sequence ID" value="NZ_CP029189.1"/>
</dbReference>
<sequence length="177" mass="19798">MNETEQLLEQVTTRVRNSLRRYERHGRTLPEPLEPAEITRAEAILGFALPPLLASLYTRIGDGGFGPGQGLLPLRQAVLAYEERRSCGWRWPEGVLPVADFGCAMDACVDCRSDAAQVLLFDPNPGEPELAWSIDTPSLHGWLRGWLDGTAWFCEESGLGEECDLELAPWDDFRSRI</sequence>
<gene>
    <name evidence="2" type="ORF">DEJ51_19615</name>
</gene>
<evidence type="ECO:0000313" key="2">
    <source>
        <dbReference type="EMBL" id="QES56096.1"/>
    </source>
</evidence>
<name>A0A5P2DM30_STRVZ</name>
<dbReference type="Pfam" id="PF09346">
    <property type="entry name" value="SMI1_KNR4"/>
    <property type="match status" value="1"/>
</dbReference>
<dbReference type="OrthoDB" id="159453at2"/>
<dbReference type="InterPro" id="IPR037883">
    <property type="entry name" value="Knr4/Smi1-like_sf"/>
</dbReference>
<dbReference type="InterPro" id="IPR018958">
    <property type="entry name" value="Knr4/Smi1-like_dom"/>
</dbReference>
<dbReference type="AlphaFoldDB" id="A0A5P2DM30"/>
<evidence type="ECO:0000313" key="3">
    <source>
        <dbReference type="Proteomes" id="UP000324101"/>
    </source>
</evidence>
<protein>
    <recommendedName>
        <fullName evidence="1">Knr4/Smi1-like domain-containing protein</fullName>
    </recommendedName>
</protein>